<dbReference type="Proteomes" id="UP000630149">
    <property type="component" value="Unassembled WGS sequence"/>
</dbReference>
<dbReference type="OrthoDB" id="9758229at2"/>
<dbReference type="PANTHER" id="PTHR36153">
    <property type="entry name" value="INNER MEMBRANE PROTEIN-RELATED"/>
    <property type="match status" value="1"/>
</dbReference>
<keyword evidence="6" id="KW-1185">Reference proteome</keyword>
<organism evidence="5 6">
    <name type="scientific">Legionella impletisoli</name>
    <dbReference type="NCBI Taxonomy" id="343510"/>
    <lineage>
        <taxon>Bacteria</taxon>
        <taxon>Pseudomonadati</taxon>
        <taxon>Pseudomonadota</taxon>
        <taxon>Gammaproteobacteria</taxon>
        <taxon>Legionellales</taxon>
        <taxon>Legionellaceae</taxon>
        <taxon>Legionella</taxon>
    </lineage>
</organism>
<sequence length="972" mass="112551">MDQSLIALCNALKKLFTQLKSQEQAYSFTLVIGKAAQGKSTLLRQSNLQHISVDSSISSEIYYNENGILIELNENWLNQSKHLLQNSLKQLNRCHRHFKINGILLCVDINELFNSTPDHLTEMSQHHVQLLKRFGSSLGYSVSLAILFTKLDSLAGFCEFYQNDHHNELTKPLGFSLFLPKGQTLFLKQYREQFDYLIERLNQQVISKVHPVRSSIKRTLIREFPLQFSSLKLSIQLFLQAIPLQYFQIKAIYLTSAEQGGLSQDRLNTKIKHEYALSVQDKYHQPVNYRAYFVDGALAAFQKLTKQSIPVHYTATRPIIFLSSIIGLSLIWVGYNHFKSSNVLDEVSKELLMFETMAREPENHSPAVFHLANASNALERISVNAFSFPTLQYLKTKLKENTQQRILGNFLPTILNEIELEMLNPQGTNANRYQALKVYIMLSDPTRYSQTTVMDWFNNKWRETPLEQRNKKIALLQQILREPMQPFAINPQFVSDTRNYLNALPASYLFYSLTKEHFTKQVSPIVFEGFQLSNQELPFYLTKAGFTETIQQLPKIIQTLQLEHWVLGRNDITSMTNAIQQAYCYEYVTWWQHFINQTQPLHFQDYQQAHQLTKILQQTNSLPQLISFIQQQTSPDHGENASLFNQEIASQFTQLNLLGQTALNELSSNLSELEAFLNTLSLINDQGKTAFTLARARFNGDTLANPLSALFNRAKHLPEPVSNWANQIASELWYLLIRDTRNYINQQWQLTVFNYYKNQIEARFPFDPTQQDEVSLNDFERFFATHGLLNQFMDTYVKPFLDTSRAEWQPKELNNYVLPFPPETLEELMRTNVITNMFFPSQSEQCKIEFSLQKIGLDPVVSDLQLSIGNLRLKDNQNTESFARFYWPEQNASLALNTIEGEHYELDETGIWGFFRMLQKVNVLVDEQDSSRLQILFELNGNSGRYILKTSNQINPFIPGILNGFKLPEYIA</sequence>
<protein>
    <submittedName>
        <fullName evidence="5">Type VI secretion protein IcmF</fullName>
    </submittedName>
</protein>
<evidence type="ECO:0000259" key="4">
    <source>
        <dbReference type="Pfam" id="PF21070"/>
    </source>
</evidence>
<dbReference type="Pfam" id="PF06761">
    <property type="entry name" value="IcmF-related"/>
    <property type="match status" value="1"/>
</dbReference>
<dbReference type="EMBL" id="BMOB01000008">
    <property type="protein sequence ID" value="GGI89869.1"/>
    <property type="molecule type" value="Genomic_DNA"/>
</dbReference>
<dbReference type="InterPro" id="IPR053156">
    <property type="entry name" value="T6SS_TssM-like"/>
</dbReference>
<dbReference type="InterPro" id="IPR048677">
    <property type="entry name" value="TssM1_hel"/>
</dbReference>
<dbReference type="InterPro" id="IPR010623">
    <property type="entry name" value="IcmF_C"/>
</dbReference>
<dbReference type="PANTHER" id="PTHR36153:SF1">
    <property type="entry name" value="TYPE VI SECRETION SYSTEM COMPONENT TSSM1"/>
    <property type="match status" value="1"/>
</dbReference>
<reference evidence="5" key="1">
    <citation type="journal article" date="2014" name="Int. J. Syst. Evol. Microbiol.">
        <title>Complete genome sequence of Corynebacterium casei LMG S-19264T (=DSM 44701T), isolated from a smear-ripened cheese.</title>
        <authorList>
            <consortium name="US DOE Joint Genome Institute (JGI-PGF)"/>
            <person name="Walter F."/>
            <person name="Albersmeier A."/>
            <person name="Kalinowski J."/>
            <person name="Ruckert C."/>
        </authorList>
    </citation>
    <scope>NUCLEOTIDE SEQUENCE</scope>
    <source>
        <strain evidence="5">JCM 13919</strain>
    </source>
</reference>
<evidence type="ECO:0000259" key="3">
    <source>
        <dbReference type="Pfam" id="PF14331"/>
    </source>
</evidence>
<dbReference type="InterPro" id="IPR025743">
    <property type="entry name" value="TssM1_N"/>
</dbReference>
<feature type="domain" description="Type VI secretion system component TssM1 helical" evidence="4">
    <location>
        <begin position="743"/>
        <end position="840"/>
    </location>
</feature>
<dbReference type="Pfam" id="PF14331">
    <property type="entry name" value="IcmF-related_N"/>
    <property type="match status" value="1"/>
</dbReference>
<gene>
    <name evidence="5" type="primary">icmF</name>
    <name evidence="5" type="ORF">GCM10007966_18210</name>
</gene>
<evidence type="ECO:0000313" key="5">
    <source>
        <dbReference type="EMBL" id="GGI89869.1"/>
    </source>
</evidence>
<dbReference type="Pfam" id="PF06744">
    <property type="entry name" value="IcmF_C"/>
    <property type="match status" value="1"/>
</dbReference>
<accession>A0A917NCY9</accession>
<evidence type="ECO:0000259" key="1">
    <source>
        <dbReference type="Pfam" id="PF06744"/>
    </source>
</evidence>
<evidence type="ECO:0000259" key="2">
    <source>
        <dbReference type="Pfam" id="PF06761"/>
    </source>
</evidence>
<proteinExistence type="predicted"/>
<name>A0A917NCY9_9GAMM</name>
<dbReference type="Pfam" id="PF21070">
    <property type="entry name" value="IcmF_helical"/>
    <property type="match status" value="1"/>
</dbReference>
<comment type="caution">
    <text evidence="5">The sequence shown here is derived from an EMBL/GenBank/DDBJ whole genome shotgun (WGS) entry which is preliminary data.</text>
</comment>
<evidence type="ECO:0000313" key="6">
    <source>
        <dbReference type="Proteomes" id="UP000630149"/>
    </source>
</evidence>
<dbReference type="InterPro" id="IPR009612">
    <property type="entry name" value="IcmF-rel"/>
</dbReference>
<feature type="domain" description="Type VI secretion system IcmF C-terminal" evidence="1">
    <location>
        <begin position="850"/>
        <end position="951"/>
    </location>
</feature>
<feature type="domain" description="IcmF-related" evidence="2">
    <location>
        <begin position="409"/>
        <end position="633"/>
    </location>
</feature>
<reference evidence="5" key="2">
    <citation type="submission" date="2020-09" db="EMBL/GenBank/DDBJ databases">
        <authorList>
            <person name="Sun Q."/>
            <person name="Ohkuma M."/>
        </authorList>
    </citation>
    <scope>NUCLEOTIDE SEQUENCE</scope>
    <source>
        <strain evidence="5">JCM 13919</strain>
    </source>
</reference>
<dbReference type="AlphaFoldDB" id="A0A917NCY9"/>
<dbReference type="NCBIfam" id="NF038226">
    <property type="entry name" value="IcmF_IVB"/>
    <property type="match status" value="1"/>
</dbReference>
<dbReference type="RefSeq" id="WP_131777094.1">
    <property type="nucleotide sequence ID" value="NZ_BMOB01000008.1"/>
</dbReference>
<feature type="domain" description="Type VI secretion system component TssM1 N-terminal" evidence="3">
    <location>
        <begin position="81"/>
        <end position="298"/>
    </location>
</feature>